<keyword evidence="1" id="KW-0472">Membrane</keyword>
<dbReference type="Proteomes" id="UP000238375">
    <property type="component" value="Unassembled WGS sequence"/>
</dbReference>
<feature type="transmembrane region" description="Helical" evidence="1">
    <location>
        <begin position="93"/>
        <end position="111"/>
    </location>
</feature>
<dbReference type="EMBL" id="PVTE01000023">
    <property type="protein sequence ID" value="PRY31104.1"/>
    <property type="molecule type" value="Genomic_DNA"/>
</dbReference>
<evidence type="ECO:0000256" key="1">
    <source>
        <dbReference type="SAM" id="Phobius"/>
    </source>
</evidence>
<protein>
    <recommendedName>
        <fullName evidence="4">DUF1640 domain-containing protein</fullName>
    </recommendedName>
</protein>
<dbReference type="RefSeq" id="WP_106139943.1">
    <property type="nucleotide sequence ID" value="NZ_PVTE01000023.1"/>
</dbReference>
<evidence type="ECO:0000313" key="2">
    <source>
        <dbReference type="EMBL" id="PRY31104.1"/>
    </source>
</evidence>
<gene>
    <name evidence="2" type="ORF">CLV58_12367</name>
</gene>
<organism evidence="2 3">
    <name type="scientific">Spirosoma oryzae</name>
    <dbReference type="NCBI Taxonomy" id="1469603"/>
    <lineage>
        <taxon>Bacteria</taxon>
        <taxon>Pseudomonadati</taxon>
        <taxon>Bacteroidota</taxon>
        <taxon>Cytophagia</taxon>
        <taxon>Cytophagales</taxon>
        <taxon>Cytophagaceae</taxon>
        <taxon>Spirosoma</taxon>
    </lineage>
</organism>
<keyword evidence="1" id="KW-0812">Transmembrane</keyword>
<keyword evidence="3" id="KW-1185">Reference proteome</keyword>
<name>A0A2T0SCF6_9BACT</name>
<keyword evidence="1" id="KW-1133">Transmembrane helix</keyword>
<comment type="caution">
    <text evidence="2">The sequence shown here is derived from an EMBL/GenBank/DDBJ whole genome shotgun (WGS) entry which is preliminary data.</text>
</comment>
<evidence type="ECO:0000313" key="3">
    <source>
        <dbReference type="Proteomes" id="UP000238375"/>
    </source>
</evidence>
<dbReference type="OrthoDB" id="677149at2"/>
<dbReference type="AlphaFoldDB" id="A0A2T0SCF6"/>
<evidence type="ECO:0008006" key="4">
    <source>
        <dbReference type="Google" id="ProtNLM"/>
    </source>
</evidence>
<reference evidence="2 3" key="1">
    <citation type="submission" date="2018-03" db="EMBL/GenBank/DDBJ databases">
        <title>Genomic Encyclopedia of Archaeal and Bacterial Type Strains, Phase II (KMG-II): from individual species to whole genera.</title>
        <authorList>
            <person name="Goeker M."/>
        </authorList>
    </citation>
    <scope>NUCLEOTIDE SEQUENCE [LARGE SCALE GENOMIC DNA]</scope>
    <source>
        <strain evidence="2 3">DSM 28354</strain>
    </source>
</reference>
<proteinExistence type="predicted"/>
<accession>A0A2T0SCF6</accession>
<sequence>MTALELKAYEIFKSKLGEADAGTVLQFIDEKAQEKVLAQKDSFASKDDFRKLEHDDSRVEQTVKTETVRLESLIKTEFSRLEISVERGFKEQLKWLIVLLFGFASLIITVIKLL</sequence>